<comment type="caution">
    <text evidence="1">The sequence shown here is derived from an EMBL/GenBank/DDBJ whole genome shotgun (WGS) entry which is preliminary data.</text>
</comment>
<gene>
    <name evidence="1" type="ORF">CBR_g28072</name>
</gene>
<dbReference type="EMBL" id="BFEA01000305">
    <property type="protein sequence ID" value="GBG78848.1"/>
    <property type="molecule type" value="Genomic_DNA"/>
</dbReference>
<reference evidence="1 2" key="1">
    <citation type="journal article" date="2018" name="Cell">
        <title>The Chara Genome: Secondary Complexity and Implications for Plant Terrestrialization.</title>
        <authorList>
            <person name="Nishiyama T."/>
            <person name="Sakayama H."/>
            <person name="Vries J.D."/>
            <person name="Buschmann H."/>
            <person name="Saint-Marcoux D."/>
            <person name="Ullrich K.K."/>
            <person name="Haas F.B."/>
            <person name="Vanderstraeten L."/>
            <person name="Becker D."/>
            <person name="Lang D."/>
            <person name="Vosolsobe S."/>
            <person name="Rombauts S."/>
            <person name="Wilhelmsson P.K.I."/>
            <person name="Janitza P."/>
            <person name="Kern R."/>
            <person name="Heyl A."/>
            <person name="Rumpler F."/>
            <person name="Villalobos L.I.A.C."/>
            <person name="Clay J.M."/>
            <person name="Skokan R."/>
            <person name="Toyoda A."/>
            <person name="Suzuki Y."/>
            <person name="Kagoshima H."/>
            <person name="Schijlen E."/>
            <person name="Tajeshwar N."/>
            <person name="Catarino B."/>
            <person name="Hetherington A.J."/>
            <person name="Saltykova A."/>
            <person name="Bonnot C."/>
            <person name="Breuninger H."/>
            <person name="Symeonidi A."/>
            <person name="Radhakrishnan G.V."/>
            <person name="Van Nieuwerburgh F."/>
            <person name="Deforce D."/>
            <person name="Chang C."/>
            <person name="Karol K.G."/>
            <person name="Hedrich R."/>
            <person name="Ulvskov P."/>
            <person name="Glockner G."/>
            <person name="Delwiche C.F."/>
            <person name="Petrasek J."/>
            <person name="Van de Peer Y."/>
            <person name="Friml J."/>
            <person name="Beilby M."/>
            <person name="Dolan L."/>
            <person name="Kohara Y."/>
            <person name="Sugano S."/>
            <person name="Fujiyama A."/>
            <person name="Delaux P.-M."/>
            <person name="Quint M."/>
            <person name="TheiBen G."/>
            <person name="Hagemann M."/>
            <person name="Harholt J."/>
            <person name="Dunand C."/>
            <person name="Zachgo S."/>
            <person name="Langdale J."/>
            <person name="Maumus F."/>
            <person name="Straeten D.V.D."/>
            <person name="Gould S.B."/>
            <person name="Rensing S.A."/>
        </authorList>
    </citation>
    <scope>NUCLEOTIDE SEQUENCE [LARGE SCALE GENOMIC DNA]</scope>
    <source>
        <strain evidence="1 2">S276</strain>
    </source>
</reference>
<sequence>MHFHAQIALIRLRVGKAHIGRVEEGEADEEEGKGTDRRNGELDGNLMILQGDCLWWFTMVRERFVSRSRAKSNRKTNCVQHGIVQRRREFKAV</sequence>
<evidence type="ECO:0000313" key="2">
    <source>
        <dbReference type="Proteomes" id="UP000265515"/>
    </source>
</evidence>
<keyword evidence="2" id="KW-1185">Reference proteome</keyword>
<protein>
    <submittedName>
        <fullName evidence="1">Uncharacterized protein</fullName>
    </submittedName>
</protein>
<dbReference type="Proteomes" id="UP000265515">
    <property type="component" value="Unassembled WGS sequence"/>
</dbReference>
<organism evidence="1 2">
    <name type="scientific">Chara braunii</name>
    <name type="common">Braun's stonewort</name>
    <dbReference type="NCBI Taxonomy" id="69332"/>
    <lineage>
        <taxon>Eukaryota</taxon>
        <taxon>Viridiplantae</taxon>
        <taxon>Streptophyta</taxon>
        <taxon>Charophyceae</taxon>
        <taxon>Charales</taxon>
        <taxon>Characeae</taxon>
        <taxon>Chara</taxon>
    </lineage>
</organism>
<dbReference type="AlphaFoldDB" id="A0A388L984"/>
<accession>A0A388L984</accession>
<name>A0A388L984_CHABU</name>
<evidence type="ECO:0000313" key="1">
    <source>
        <dbReference type="EMBL" id="GBG78848.1"/>
    </source>
</evidence>
<proteinExistence type="predicted"/>
<dbReference type="Gramene" id="GBG78848">
    <property type="protein sequence ID" value="GBG78848"/>
    <property type="gene ID" value="CBR_g28072"/>
</dbReference>